<comment type="caution">
    <text evidence="3">The sequence shown here is derived from an EMBL/GenBank/DDBJ whole genome shotgun (WGS) entry which is preliminary data.</text>
</comment>
<dbReference type="GO" id="GO:0008168">
    <property type="term" value="F:methyltransferase activity"/>
    <property type="evidence" value="ECO:0007669"/>
    <property type="project" value="UniProtKB-KW"/>
</dbReference>
<dbReference type="OrthoDB" id="9811589at2"/>
<dbReference type="Gene3D" id="3.40.50.150">
    <property type="entry name" value="Vaccinia Virus protein VP39"/>
    <property type="match status" value="1"/>
</dbReference>
<organism evidence="3 4">
    <name type="scientific">Caballeronia hypogeia</name>
    <dbReference type="NCBI Taxonomy" id="1777140"/>
    <lineage>
        <taxon>Bacteria</taxon>
        <taxon>Pseudomonadati</taxon>
        <taxon>Pseudomonadota</taxon>
        <taxon>Betaproteobacteria</taxon>
        <taxon>Burkholderiales</taxon>
        <taxon>Burkholderiaceae</taxon>
        <taxon>Caballeronia</taxon>
    </lineage>
</organism>
<evidence type="ECO:0000256" key="1">
    <source>
        <dbReference type="ARBA" id="ARBA00022679"/>
    </source>
</evidence>
<evidence type="ECO:0000313" key="4">
    <source>
        <dbReference type="Proteomes" id="UP000054851"/>
    </source>
</evidence>
<dbReference type="Pfam" id="PF13649">
    <property type="entry name" value="Methyltransf_25"/>
    <property type="match status" value="1"/>
</dbReference>
<sequence>MLYHDPRLVALYDALNPFAPDTSFYIALADSARHVVDLGCGTGMLACELARRGHRVTGIDPSREMLRVARARPDADRVTWVEGDAQALPFVGAADLLLMTGHVAQVFPDDDALLATLKAARRALRRGGVIAFESRNPAARAWENWTRERSTRRIEAPDGTMVEVWQERHAEPDPGTSGRVAFTTRYRFAEGETLEAASELRFRTRDELTRLLHAAGFAQIDWYGDWDRAPVAETSRELIAVAR</sequence>
<dbReference type="PANTHER" id="PTHR43861">
    <property type="entry name" value="TRANS-ACONITATE 2-METHYLTRANSFERASE-RELATED"/>
    <property type="match status" value="1"/>
</dbReference>
<keyword evidence="1" id="KW-0808">Transferase</keyword>
<reference evidence="3" key="1">
    <citation type="submission" date="2016-01" db="EMBL/GenBank/DDBJ databases">
        <authorList>
            <person name="Peeters C."/>
        </authorList>
    </citation>
    <scope>NUCLEOTIDE SEQUENCE</scope>
    <source>
        <strain evidence="3">LMG 29322</strain>
    </source>
</reference>
<name>A0A157ZWI1_9BURK</name>
<dbReference type="AlphaFoldDB" id="A0A157ZWI1"/>
<gene>
    <name evidence="3" type="ORF">AWB79_01485</name>
</gene>
<dbReference type="SUPFAM" id="SSF53335">
    <property type="entry name" value="S-adenosyl-L-methionine-dependent methyltransferases"/>
    <property type="match status" value="1"/>
</dbReference>
<keyword evidence="3" id="KW-0489">Methyltransferase</keyword>
<keyword evidence="4" id="KW-1185">Reference proteome</keyword>
<dbReference type="Proteomes" id="UP000054851">
    <property type="component" value="Unassembled WGS sequence"/>
</dbReference>
<dbReference type="GO" id="GO:0032259">
    <property type="term" value="P:methylation"/>
    <property type="evidence" value="ECO:0007669"/>
    <property type="project" value="UniProtKB-KW"/>
</dbReference>
<dbReference type="EMBL" id="FCOA02000003">
    <property type="protein sequence ID" value="SAK49860.1"/>
    <property type="molecule type" value="Genomic_DNA"/>
</dbReference>
<evidence type="ECO:0000259" key="2">
    <source>
        <dbReference type="Pfam" id="PF13649"/>
    </source>
</evidence>
<dbReference type="STRING" id="1777140.AWB79_01485"/>
<dbReference type="RefSeq" id="WP_061166744.1">
    <property type="nucleotide sequence ID" value="NZ_FCOA02000003.1"/>
</dbReference>
<dbReference type="InterPro" id="IPR029063">
    <property type="entry name" value="SAM-dependent_MTases_sf"/>
</dbReference>
<dbReference type="InterPro" id="IPR041698">
    <property type="entry name" value="Methyltransf_25"/>
</dbReference>
<accession>A0A157ZWI1</accession>
<evidence type="ECO:0000313" key="3">
    <source>
        <dbReference type="EMBL" id="SAK49860.1"/>
    </source>
</evidence>
<proteinExistence type="predicted"/>
<feature type="domain" description="Methyltransferase" evidence="2">
    <location>
        <begin position="35"/>
        <end position="128"/>
    </location>
</feature>
<dbReference type="CDD" id="cd02440">
    <property type="entry name" value="AdoMet_MTases"/>
    <property type="match status" value="1"/>
</dbReference>
<protein>
    <submittedName>
        <fullName evidence="3">Methyltransferase type 12</fullName>
    </submittedName>
</protein>